<name>A0A317NQP6_9NOCA</name>
<dbReference type="EMBL" id="QGTL01000003">
    <property type="protein sequence ID" value="PWV77425.1"/>
    <property type="molecule type" value="Genomic_DNA"/>
</dbReference>
<dbReference type="RefSeq" id="WP_110036930.1">
    <property type="nucleotide sequence ID" value="NZ_QGTL01000003.1"/>
</dbReference>
<evidence type="ECO:0000313" key="2">
    <source>
        <dbReference type="Proteomes" id="UP000246410"/>
    </source>
</evidence>
<gene>
    <name evidence="1" type="ORF">DFR69_10321</name>
</gene>
<evidence type="ECO:0000313" key="1">
    <source>
        <dbReference type="EMBL" id="PWV77425.1"/>
    </source>
</evidence>
<organism evidence="1 2">
    <name type="scientific">Nocardia neocaledoniensis</name>
    <dbReference type="NCBI Taxonomy" id="236511"/>
    <lineage>
        <taxon>Bacteria</taxon>
        <taxon>Bacillati</taxon>
        <taxon>Actinomycetota</taxon>
        <taxon>Actinomycetes</taxon>
        <taxon>Mycobacteriales</taxon>
        <taxon>Nocardiaceae</taxon>
        <taxon>Nocardia</taxon>
    </lineage>
</organism>
<sequence length="173" mass="17707">MLERSVFVVAVIAVSAVVGGCSESDLSSGGTSTSSSVAVSAPVVPEVPSLPLLNRRAGNGEVVQQAGLVGAGTLTIDNGNSSDVAVVVANGNPAAPQATIYVQGNSQATLSGIDGSYYVYLKTGTDWDQATLSFTRDRQFQKFDDVFDAGSDWEITLKPSIGGNASTSDVPAF</sequence>
<dbReference type="Proteomes" id="UP000246410">
    <property type="component" value="Unassembled WGS sequence"/>
</dbReference>
<dbReference type="PROSITE" id="PS51257">
    <property type="entry name" value="PROKAR_LIPOPROTEIN"/>
    <property type="match status" value="1"/>
</dbReference>
<keyword evidence="2" id="KW-1185">Reference proteome</keyword>
<proteinExistence type="predicted"/>
<protein>
    <submittedName>
        <fullName evidence="1">Uncharacterized protein</fullName>
    </submittedName>
</protein>
<reference evidence="1 2" key="1">
    <citation type="submission" date="2018-05" db="EMBL/GenBank/DDBJ databases">
        <title>Genomic Encyclopedia of Type Strains, Phase IV (KMG-IV): sequencing the most valuable type-strain genomes for metagenomic binning, comparative biology and taxonomic classification.</title>
        <authorList>
            <person name="Goeker M."/>
        </authorList>
    </citation>
    <scope>NUCLEOTIDE SEQUENCE [LARGE SCALE GENOMIC DNA]</scope>
    <source>
        <strain evidence="1 2">DSM 44717</strain>
    </source>
</reference>
<dbReference type="AlphaFoldDB" id="A0A317NQP6"/>
<accession>A0A317NQP6</accession>
<comment type="caution">
    <text evidence="1">The sequence shown here is derived from an EMBL/GenBank/DDBJ whole genome shotgun (WGS) entry which is preliminary data.</text>
</comment>